<sequence>MEQQQRGRGRARGRARGPPTQATGAVPRPGPQPAPPQGAWASGAPGAAPQPQAAPSAWGPKMQVQQQHQIRAPAPQPQPTHQGRATLRTGGDGRSPGAAAEIAGAVVGAGGDTAAMHSGRGAIRGRRTLTELATYYRTKPQGIQSKQGSYGRPVKLRSNYFRMEKMTNWCLYQSRVDFSPNEDRTPVRKKLLRTALKDILPVYVFDGTVLYASRRLHPEPFEVFVDSEVEGETAIVPNWRMEVWPGYLTSIRQHEDAILMCCEITNKFMRTDTVLHLLNECLQEDRAQYKRIFQSRVIGTIVLTDYNNRTYHIDDVDWDSTPGSSFKRNDGSSITYANYFRERYNVNVTDRQQPMLVSKTKPREIRAGMPEIVYLVPELCRLTGLTAAQRANFQLMKALSEHTRVGPASRIDKLQKFSQRLRNNEKIMTELRTWDMQLARDLVEFDARVLLVESIVCGGGVQYGAGDQVNWTKDVRNKKQFAEGSMEEWAIITPQRLRQSADKFAQTLNKCAQGMQWSLPRPKMFELRDDRPGPYLEMLDMVIAKHNPTLIMCVVSNNKADRYSAIKKKCCVDKAVPSQVVVARSLESKDAMSIATKIAIQMNCKIGGAPWTLQIPISNIMIVGFDVCHDPQNKSKSHGALVASLDKQITRYYSTTSSHSSGEEISNDFALNIVKACKTYQKKNGRLPEKILIYRDGVGDGQIPYIKEHEVENIKRVLKEKLYGDNLKLCFVVVSKRINTRFFKGEQNPDPGTVVDSCVTLPERYDFFIVSQCVRQGTVAPTSYNVIEDNMGLSPDHLQRLTYKLTHMYFNWSGTVRVPAPCQYAHKLAFLVSQNLQRSPNPALDTLLYYL</sequence>
<dbReference type="EMBL" id="CM043016">
    <property type="protein sequence ID" value="KAI4467473.1"/>
    <property type="molecule type" value="Genomic_DNA"/>
</dbReference>
<evidence type="ECO:0000313" key="2">
    <source>
        <dbReference type="Proteomes" id="UP001056778"/>
    </source>
</evidence>
<protein>
    <submittedName>
        <fullName evidence="1">Eukaryotic translation initiation factor 2c</fullName>
    </submittedName>
</protein>
<gene>
    <name evidence="1" type="ORF">MML48_2g00001169</name>
</gene>
<dbReference type="Proteomes" id="UP001056778">
    <property type="component" value="Chromosome 2"/>
</dbReference>
<keyword evidence="1" id="KW-0648">Protein biosynthesis</keyword>
<reference evidence="1" key="1">
    <citation type="submission" date="2022-04" db="EMBL/GenBank/DDBJ databases">
        <title>Chromosome-scale genome assembly of Holotrichia oblita Faldermann.</title>
        <authorList>
            <person name="Rongchong L."/>
        </authorList>
    </citation>
    <scope>NUCLEOTIDE SEQUENCE</scope>
    <source>
        <strain evidence="1">81SQS9</strain>
    </source>
</reference>
<comment type="caution">
    <text evidence="1">The sequence shown here is derived from an EMBL/GenBank/DDBJ whole genome shotgun (WGS) entry which is preliminary data.</text>
</comment>
<evidence type="ECO:0000313" key="1">
    <source>
        <dbReference type="EMBL" id="KAI4467473.1"/>
    </source>
</evidence>
<accession>A0ACB9TKZ4</accession>
<organism evidence="1 2">
    <name type="scientific">Holotrichia oblita</name>
    <name type="common">Chafer beetle</name>
    <dbReference type="NCBI Taxonomy" id="644536"/>
    <lineage>
        <taxon>Eukaryota</taxon>
        <taxon>Metazoa</taxon>
        <taxon>Ecdysozoa</taxon>
        <taxon>Arthropoda</taxon>
        <taxon>Hexapoda</taxon>
        <taxon>Insecta</taxon>
        <taxon>Pterygota</taxon>
        <taxon>Neoptera</taxon>
        <taxon>Endopterygota</taxon>
        <taxon>Coleoptera</taxon>
        <taxon>Polyphaga</taxon>
        <taxon>Scarabaeiformia</taxon>
        <taxon>Scarabaeidae</taxon>
        <taxon>Melolonthinae</taxon>
        <taxon>Holotrichia</taxon>
    </lineage>
</organism>
<keyword evidence="2" id="KW-1185">Reference proteome</keyword>
<keyword evidence="1" id="KW-0396">Initiation factor</keyword>
<proteinExistence type="predicted"/>
<name>A0ACB9TKZ4_HOLOL</name>